<dbReference type="EMBL" id="JAOECG010000005">
    <property type="protein sequence ID" value="MDG9786557.1"/>
    <property type="molecule type" value="Genomic_DNA"/>
</dbReference>
<sequence length="592" mass="69196">MQFIKQIDIRKFRSINGLTKIKTIDLNIFVGKNDQGKSNVLRALNLFFNNETDSNTKFRYEDNYCFQANTGRGTRHEIRIDLLISPPKGRFKNSTDIRWIKKWKPDGLVVEERIRCDNEQLLTPKDSLYQWLDKLRFRYVPAVKSEHYFIKLMEELHDVLNLRFENEIKTKGSQFIFGLRQITENISNDLDTAIGIKNTLQVPSDFKQLFARLDFGVEKDANVYRLSQRGDGVKIRHIPIILHHMAQEEKKLSKRGYVSPDTIWGFEEPENNLELRHCFELAKEFLTYSRDLQIFLTTHSPAFYSLNDKSKVHTFQVQKNDNDETSIKPIEDIESVNEEMGLLPLISPYIAKIYEREQEIEAMKLQLSLLTDNIKFLVLTEDERHEYLSSYLKIHGLEEDELEIVSYGSSSQFNSAAFKLAEYILKKKPHLKVIMHRDRDYLNNKEIEDILKKVEGKGYFPLIPQGVDIESIFVSSNHIHHLYPSLSIEQIDQIIHKCIDESEQDSIDRLTDHYFKNNGKPANGAYSRKFQELIVQYNSDKSRYFYGKKTFGLLKSELQKVLKSNTNLLRESPFIENAGLVEFICKQNPIAA</sequence>
<name>A0AAJ6LE65_ACIJO</name>
<dbReference type="Gene3D" id="3.40.50.300">
    <property type="entry name" value="P-loop containing nucleotide triphosphate hydrolases"/>
    <property type="match status" value="1"/>
</dbReference>
<reference evidence="3 4" key="2">
    <citation type="submission" date="2023-04" db="EMBL/GenBank/DDBJ databases">
        <title>Acinetobacter johnsonii isolate AYTCM encoding NDM-1, OXA-58 and PER-1.</title>
        <authorList>
            <person name="Tian C."/>
            <person name="Wang S."/>
            <person name="Fan X."/>
            <person name="Xia D."/>
        </authorList>
    </citation>
    <scope>NUCLEOTIDE SEQUENCE [LARGE SCALE GENOMIC DNA]</scope>
    <source>
        <strain evidence="3 4">AYTCM</strain>
    </source>
</reference>
<feature type="domain" description="Endonuclease GajA/Old nuclease/RecF-like AAA" evidence="1">
    <location>
        <begin position="4"/>
        <end position="69"/>
    </location>
</feature>
<accession>A0AAJ6LE65</accession>
<dbReference type="SUPFAM" id="SSF52540">
    <property type="entry name" value="P-loop containing nucleoside triphosphate hydrolases"/>
    <property type="match status" value="1"/>
</dbReference>
<evidence type="ECO:0000313" key="4">
    <source>
        <dbReference type="Proteomes" id="UP001244586"/>
    </source>
</evidence>
<dbReference type="Pfam" id="PF13175">
    <property type="entry name" value="AAA_15"/>
    <property type="match status" value="2"/>
</dbReference>
<dbReference type="Proteomes" id="UP001157887">
    <property type="component" value="Unassembled WGS sequence"/>
</dbReference>
<dbReference type="Proteomes" id="UP001244586">
    <property type="component" value="Chromosome"/>
</dbReference>
<dbReference type="InterPro" id="IPR041685">
    <property type="entry name" value="AAA_GajA/Old/RecF-like"/>
</dbReference>
<protein>
    <submittedName>
        <fullName evidence="3">AAA family ATPase</fullName>
    </submittedName>
</protein>
<dbReference type="RefSeq" id="WP_010325815.1">
    <property type="nucleotide sequence ID" value="NZ_CANMLB010000007.1"/>
</dbReference>
<dbReference type="AlphaFoldDB" id="A0AAJ6LE65"/>
<reference evidence="2" key="1">
    <citation type="submission" date="2022-09" db="EMBL/GenBank/DDBJ databases">
        <title>Intensive care unit water sources are persistently colonized with multi-drug resistant bacteria and are the site of extensive horizontal gene transfer of antibiotic resistance genes.</title>
        <authorList>
            <person name="Diorio-Toth L."/>
        </authorList>
    </citation>
    <scope>NUCLEOTIDE SEQUENCE</scope>
    <source>
        <strain evidence="2">GD04065</strain>
    </source>
</reference>
<dbReference type="PANTHER" id="PTHR43581:SF4">
    <property type="entry name" value="ATP_GTP PHOSPHATASE"/>
    <property type="match status" value="1"/>
</dbReference>
<organism evidence="3 4">
    <name type="scientific">Acinetobacter johnsonii</name>
    <dbReference type="NCBI Taxonomy" id="40214"/>
    <lineage>
        <taxon>Bacteria</taxon>
        <taxon>Pseudomonadati</taxon>
        <taxon>Pseudomonadota</taxon>
        <taxon>Gammaproteobacteria</taxon>
        <taxon>Moraxellales</taxon>
        <taxon>Moraxellaceae</taxon>
        <taxon>Acinetobacter</taxon>
    </lineage>
</organism>
<dbReference type="InterPro" id="IPR051396">
    <property type="entry name" value="Bact_Antivir_Def_Nuclease"/>
</dbReference>
<gene>
    <name evidence="2" type="ORF">N7566_06050</name>
    <name evidence="3" type="ORF">QBJ73_09130</name>
</gene>
<evidence type="ECO:0000259" key="1">
    <source>
        <dbReference type="Pfam" id="PF13175"/>
    </source>
</evidence>
<proteinExistence type="predicted"/>
<evidence type="ECO:0000313" key="3">
    <source>
        <dbReference type="EMBL" id="WMG16611.1"/>
    </source>
</evidence>
<dbReference type="EMBL" id="CP121776">
    <property type="protein sequence ID" value="WMG16611.1"/>
    <property type="molecule type" value="Genomic_DNA"/>
</dbReference>
<feature type="domain" description="Endonuclease GajA/Old nuclease/RecF-like AAA" evidence="1">
    <location>
        <begin position="156"/>
        <end position="303"/>
    </location>
</feature>
<keyword evidence="4" id="KW-1185">Reference proteome</keyword>
<dbReference type="PANTHER" id="PTHR43581">
    <property type="entry name" value="ATP/GTP PHOSPHATASE"/>
    <property type="match status" value="1"/>
</dbReference>
<evidence type="ECO:0000313" key="2">
    <source>
        <dbReference type="EMBL" id="MDG9786557.1"/>
    </source>
</evidence>
<dbReference type="InterPro" id="IPR027417">
    <property type="entry name" value="P-loop_NTPase"/>
</dbReference>